<evidence type="ECO:0000313" key="4">
    <source>
        <dbReference type="Proteomes" id="UP000199076"/>
    </source>
</evidence>
<reference evidence="4" key="1">
    <citation type="submission" date="2016-10" db="EMBL/GenBank/DDBJ databases">
        <authorList>
            <person name="Varghese N."/>
            <person name="Submissions S."/>
        </authorList>
    </citation>
    <scope>NUCLEOTIDE SEQUENCE [LARGE SCALE GENOMIC DNA]</scope>
    <source>
        <strain evidence="4">IBRC-M 10760</strain>
    </source>
</reference>
<dbReference type="EMBL" id="FNBK01000012">
    <property type="protein sequence ID" value="SDF96762.1"/>
    <property type="molecule type" value="Genomic_DNA"/>
</dbReference>
<sequence>MYQFVPDEMDRKRAHHQAVKQDADDIDAKRIGNLGEIAFEQFCREYLPSEMWEWNNETAIRRCNPESFAGHDYEVFGYEVDVKTSRDILAFKPDALVENDSDDDIIVMVWHRDNEDSLILIGWERVDTLLSKVRTEQQYSGDSPMKLEHLATRPMNDLQDLGPNTAHMNQTPENPFQPGDRVEKAADNDASVGVVVEVLPPETQVELYGQELNGEAVRVAFPSSMDEGPGDWRDIDPALLSSYCVDQDISLYTYKHENLQFAANPFTVGDYVIKTSHDDPNPAVVVERSETDDTLTVVYEGPRGDEVPPANLPDHCEEEGLSTYEYSHTELEFADIGQTDK</sequence>
<protein>
    <submittedName>
        <fullName evidence="3">Uncharacterized protein</fullName>
    </submittedName>
</protein>
<evidence type="ECO:0000259" key="2">
    <source>
        <dbReference type="Pfam" id="PF25903"/>
    </source>
</evidence>
<proteinExistence type="predicted"/>
<dbReference type="OrthoDB" id="297134at2157"/>
<dbReference type="AlphaFoldDB" id="A0A1G7QE43"/>
<accession>A0A1G7QE43</accession>
<evidence type="ECO:0000259" key="1">
    <source>
        <dbReference type="Pfam" id="PF25902"/>
    </source>
</evidence>
<name>A0A1G7QE43_9EURY</name>
<gene>
    <name evidence="3" type="ORF">SAMN05216218_112103</name>
</gene>
<dbReference type="InterPro" id="IPR058992">
    <property type="entry name" value="DUF7961_N"/>
</dbReference>
<feature type="domain" description="DUF7961" evidence="1">
    <location>
        <begin position="1"/>
        <end position="160"/>
    </location>
</feature>
<dbReference type="RefSeq" id="WP_092693926.1">
    <property type="nucleotide sequence ID" value="NZ_FNBK01000012.1"/>
</dbReference>
<evidence type="ECO:0000313" key="3">
    <source>
        <dbReference type="EMBL" id="SDF96762.1"/>
    </source>
</evidence>
<dbReference type="InterPro" id="IPR058993">
    <property type="entry name" value="DUF7961_C"/>
</dbReference>
<dbReference type="Pfam" id="PF25903">
    <property type="entry name" value="DUF7961_C"/>
    <property type="match status" value="1"/>
</dbReference>
<dbReference type="Pfam" id="PF25902">
    <property type="entry name" value="DUF7961_N"/>
    <property type="match status" value="1"/>
</dbReference>
<dbReference type="Proteomes" id="UP000199076">
    <property type="component" value="Unassembled WGS sequence"/>
</dbReference>
<keyword evidence="4" id="KW-1185">Reference proteome</keyword>
<feature type="domain" description="DUF7961" evidence="2">
    <location>
        <begin position="179"/>
        <end position="260"/>
    </location>
</feature>
<organism evidence="3 4">
    <name type="scientific">Halorientalis regularis</name>
    <dbReference type="NCBI Taxonomy" id="660518"/>
    <lineage>
        <taxon>Archaea</taxon>
        <taxon>Methanobacteriati</taxon>
        <taxon>Methanobacteriota</taxon>
        <taxon>Stenosarchaea group</taxon>
        <taxon>Halobacteria</taxon>
        <taxon>Halobacteriales</taxon>
        <taxon>Haloarculaceae</taxon>
        <taxon>Halorientalis</taxon>
    </lineage>
</organism>